<evidence type="ECO:0000256" key="3">
    <source>
        <dbReference type="SAM" id="Coils"/>
    </source>
</evidence>
<keyword evidence="2" id="KW-0732">Signal</keyword>
<feature type="chain" id="PRO_5041777958" evidence="2">
    <location>
        <begin position="18"/>
        <end position="454"/>
    </location>
</feature>
<sequence>MKRMVLLLTCTALTACATPQTSVSGLTEMPLAYDHVDQQGDPISAQWWRAFADPKLDALVNEALAANQDIIAGIARVRQSRASVKSSNASLFPTINGGASASSNSESDFGDISTSGRLSASYQLDIFGQNQADRAAAHAGYDAQVFTQKGLELTVQSDVAFNYFSILTLRERLDTARSNLTISERIYDIIKVRYDAGDVSGFDVSSQEASLANARARIPQLEQQLVSFETALAVLLGRTPQGYDAPEGDILALTPPSIDPGLPADLLLRRPDLLSAEASLRGADAGVAAAQRAFLPSIDLSAGLSAAPLTGGTNIIGSLASSLAAPIFSGGRLEAGLDSAEARVDEQVARYRQATLAALRDVEVSLSGLATAEQREDQLEVAYAAAERSLELSEARYRAGTDNLTSLLNAQSTFFNASDSLAQGRLDRLTAATDLFVALGGGWAAENNRLASSQ</sequence>
<evidence type="ECO:0000313" key="5">
    <source>
        <dbReference type="Proteomes" id="UP001214043"/>
    </source>
</evidence>
<proteinExistence type="inferred from homology"/>
<name>A0AAE9ZCZ1_9PROT</name>
<protein>
    <submittedName>
        <fullName evidence="4">Efflux transporter outer membrane subunit</fullName>
    </submittedName>
</protein>
<dbReference type="NCBIfam" id="TIGR01845">
    <property type="entry name" value="outer_NodT"/>
    <property type="match status" value="1"/>
</dbReference>
<keyword evidence="2" id="KW-0564">Palmitate</keyword>
<keyword evidence="2" id="KW-0449">Lipoprotein</keyword>
<dbReference type="InterPro" id="IPR003423">
    <property type="entry name" value="OMP_efflux"/>
</dbReference>
<dbReference type="GO" id="GO:0015562">
    <property type="term" value="F:efflux transmembrane transporter activity"/>
    <property type="evidence" value="ECO:0007669"/>
    <property type="project" value="InterPro"/>
</dbReference>
<feature type="coiled-coil region" evidence="3">
    <location>
        <begin position="337"/>
        <end position="396"/>
    </location>
</feature>
<accession>A0AAE9ZCZ1</accession>
<keyword evidence="2" id="KW-0812">Transmembrane</keyword>
<feature type="coiled-coil region" evidence="3">
    <location>
        <begin position="204"/>
        <end position="231"/>
    </location>
</feature>
<comment type="similarity">
    <text evidence="1 2">Belongs to the outer membrane factor (OMF) (TC 1.B.17) family.</text>
</comment>
<dbReference type="Gene3D" id="2.20.200.10">
    <property type="entry name" value="Outer membrane efflux proteins (OEP)"/>
    <property type="match status" value="1"/>
</dbReference>
<gene>
    <name evidence="4" type="ORF">PUV54_09440</name>
</gene>
<dbReference type="PANTHER" id="PTHR30203">
    <property type="entry name" value="OUTER MEMBRANE CATION EFFLUX PROTEIN"/>
    <property type="match status" value="1"/>
</dbReference>
<dbReference type="RefSeq" id="WP_274491977.1">
    <property type="nucleotide sequence ID" value="NZ_CP118166.1"/>
</dbReference>
<organism evidence="4 5">
    <name type="scientific">Hyphococcus flavus</name>
    <dbReference type="NCBI Taxonomy" id="1866326"/>
    <lineage>
        <taxon>Bacteria</taxon>
        <taxon>Pseudomonadati</taxon>
        <taxon>Pseudomonadota</taxon>
        <taxon>Alphaproteobacteria</taxon>
        <taxon>Parvularculales</taxon>
        <taxon>Parvularculaceae</taxon>
        <taxon>Hyphococcus</taxon>
    </lineage>
</organism>
<dbReference type="KEGG" id="hfl:PUV54_09440"/>
<evidence type="ECO:0000256" key="2">
    <source>
        <dbReference type="RuleBase" id="RU362097"/>
    </source>
</evidence>
<feature type="signal peptide" evidence="2">
    <location>
        <begin position="1"/>
        <end position="17"/>
    </location>
</feature>
<keyword evidence="2" id="KW-1134">Transmembrane beta strand</keyword>
<dbReference type="Pfam" id="PF02321">
    <property type="entry name" value="OEP"/>
    <property type="match status" value="2"/>
</dbReference>
<keyword evidence="3" id="KW-0175">Coiled coil</keyword>
<dbReference type="InterPro" id="IPR010131">
    <property type="entry name" value="MdtP/NodT-like"/>
</dbReference>
<reference evidence="4" key="1">
    <citation type="submission" date="2023-02" db="EMBL/GenBank/DDBJ databases">
        <title>Genome sequence of Hyphococcus flavus.</title>
        <authorList>
            <person name="Rong J.-C."/>
            <person name="Zhao Q."/>
            <person name="Yi M."/>
            <person name="Wu J.-Y."/>
        </authorList>
    </citation>
    <scope>NUCLEOTIDE SEQUENCE</scope>
    <source>
        <strain evidence="4">MCCC 1K03223</strain>
    </source>
</reference>
<comment type="subcellular location">
    <subcellularLocation>
        <location evidence="2">Cell membrane</location>
        <topology evidence="2">Lipid-anchor</topology>
    </subcellularLocation>
</comment>
<dbReference type="Proteomes" id="UP001214043">
    <property type="component" value="Chromosome"/>
</dbReference>
<dbReference type="PROSITE" id="PS51257">
    <property type="entry name" value="PROKAR_LIPOPROTEIN"/>
    <property type="match status" value="1"/>
</dbReference>
<dbReference type="PANTHER" id="PTHR30203:SF33">
    <property type="entry name" value="BLR4455 PROTEIN"/>
    <property type="match status" value="1"/>
</dbReference>
<dbReference type="EMBL" id="CP118166">
    <property type="protein sequence ID" value="WDI30182.1"/>
    <property type="molecule type" value="Genomic_DNA"/>
</dbReference>
<evidence type="ECO:0000256" key="1">
    <source>
        <dbReference type="ARBA" id="ARBA00007613"/>
    </source>
</evidence>
<keyword evidence="2" id="KW-0472">Membrane</keyword>
<dbReference type="Gene3D" id="1.20.1600.10">
    <property type="entry name" value="Outer membrane efflux proteins (OEP)"/>
    <property type="match status" value="1"/>
</dbReference>
<keyword evidence="5" id="KW-1185">Reference proteome</keyword>
<dbReference type="AlphaFoldDB" id="A0AAE9ZCZ1"/>
<dbReference type="GO" id="GO:0005886">
    <property type="term" value="C:plasma membrane"/>
    <property type="evidence" value="ECO:0007669"/>
    <property type="project" value="UniProtKB-SubCell"/>
</dbReference>
<evidence type="ECO:0000313" key="4">
    <source>
        <dbReference type="EMBL" id="WDI30182.1"/>
    </source>
</evidence>
<dbReference type="SUPFAM" id="SSF56954">
    <property type="entry name" value="Outer membrane efflux proteins (OEP)"/>
    <property type="match status" value="1"/>
</dbReference>